<dbReference type="HOGENOM" id="CLU_005070_4_2_7"/>
<dbReference type="Pfam" id="PF17871">
    <property type="entry name" value="AAA_lid_9"/>
    <property type="match status" value="1"/>
</dbReference>
<dbReference type="OrthoDB" id="9803641at2"/>
<evidence type="ECO:0000259" key="5">
    <source>
        <dbReference type="SMART" id="SM00382"/>
    </source>
</evidence>
<dbReference type="SMART" id="SM00382">
    <property type="entry name" value="AAA"/>
    <property type="match status" value="2"/>
</dbReference>
<evidence type="ECO:0000256" key="2">
    <source>
        <dbReference type="ARBA" id="ARBA00022741"/>
    </source>
</evidence>
<dbReference type="PANTHER" id="PTHR11638">
    <property type="entry name" value="ATP-DEPENDENT CLP PROTEASE"/>
    <property type="match status" value="1"/>
</dbReference>
<evidence type="ECO:0000313" key="8">
    <source>
        <dbReference type="Proteomes" id="UP000002407"/>
    </source>
</evidence>
<protein>
    <recommendedName>
        <fullName evidence="1">Chaperone protein ClpB</fullName>
    </recommendedName>
</protein>
<evidence type="ECO:0000256" key="3">
    <source>
        <dbReference type="ARBA" id="ARBA00022840"/>
    </source>
</evidence>
<dbReference type="CDD" id="cd19499">
    <property type="entry name" value="RecA-like_ClpB_Hsp104-like"/>
    <property type="match status" value="1"/>
</dbReference>
<dbReference type="Gene3D" id="3.40.50.300">
    <property type="entry name" value="P-loop containing nucleotide triphosphate hydrolases"/>
    <property type="match status" value="2"/>
</dbReference>
<dbReference type="EMBL" id="CP000776">
    <property type="protein sequence ID" value="ABS51064.1"/>
    <property type="molecule type" value="Genomic_DNA"/>
</dbReference>
<dbReference type="InterPro" id="IPR041546">
    <property type="entry name" value="ClpA/ClpB_AAA_lid"/>
</dbReference>
<dbReference type="PANTHER" id="PTHR11638:SF111">
    <property type="entry name" value="ATP-DEPENDENT CLP PROTEASE ATP-BINDING SUBUNIT CLPA"/>
    <property type="match status" value="1"/>
</dbReference>
<evidence type="ECO:0000256" key="4">
    <source>
        <dbReference type="ARBA" id="ARBA00023186"/>
    </source>
</evidence>
<accession>A7I2C9</accession>
<feature type="domain" description="AAA+ ATPase" evidence="5">
    <location>
        <begin position="476"/>
        <end position="640"/>
    </location>
</feature>
<dbReference type="InterPro" id="IPR003959">
    <property type="entry name" value="ATPase_AAA_core"/>
</dbReference>
<dbReference type="Pfam" id="PF10431">
    <property type="entry name" value="ClpB_D2-small"/>
    <property type="match status" value="1"/>
</dbReference>
<evidence type="ECO:0000313" key="7">
    <source>
        <dbReference type="EMBL" id="ABS51064.1"/>
    </source>
</evidence>
<keyword evidence="3 7" id="KW-0067">ATP-binding</keyword>
<dbReference type="SUPFAM" id="SSF52540">
    <property type="entry name" value="P-loop containing nucleoside triphosphate hydrolases"/>
    <property type="match status" value="2"/>
</dbReference>
<dbReference type="Gene3D" id="1.10.8.60">
    <property type="match status" value="2"/>
</dbReference>
<dbReference type="InterPro" id="IPR050130">
    <property type="entry name" value="ClpA_ClpB"/>
</dbReference>
<sequence length="729" mass="82942">MANFMFGYYFKNGVRVARKYRNNYLTTYHILFSFFRYDVFKEFFYYYGMQNDVGETIRQIIENFPKSKNKKLKMTTELKYLINQINEIGTNKNEYEDIFRFMFLARKMDENYRELFDFITPNDSYESLSLTFFEWLKRQKSIPMAEFLDSFENQDENEDQRSPLEIWGRNLCEEARLGKLDKLIGREKEVEKTLQTLCRRKKNNPLLVGEAGVGKTAVVEGIAQKIAFNDGPEKLKNKEIYEINLTSMLAGTTYRGDFEQRVNDLIDELKNKKNVIIFFDEIHTILGAGSTGGSDADLADALKPALANGEISCIGATTYAEFRDFGKDKALLRRFNKIDICEPTLEDSFKILKGGAPRYENFHGVKFSDEILNECVRLSKKYLSDKFLPDSAFDLIDEIGASFSLKGRHGEVSQDDVRKILSVMANAENINSDNSEILKNLKTNLKSEIFGQDSAVDTLYKALLRSYAGIKDENRPIGVFLFTGNSGVGKTELAKVLANSLNVSFLRFDMSEYMEENSVSKFIGSAPGYVGFEQGGILTNAVKKHPYSVLLFDEIEKANPTIINIFLGIFDNASLSDNLGEKADFKNTIIIMSSNLGTKEAATLGFKRDTAEKINTAVHDFFSPELRARIDKIINFNPLNNEILKQIVDKYIKNLENKLKNVKFDLDENAKEFLIKKGANTESGARNLKRIIDGEISDIISGEILFGKLKNGGTVKISTENEKLTFEFN</sequence>
<feature type="domain" description="Clp ATPase C-terminal" evidence="6">
    <location>
        <begin position="639"/>
        <end position="726"/>
    </location>
</feature>
<organism evidence="7 8">
    <name type="scientific">Campylobacter hominis (strain ATCC BAA-381 / DSM 21671 / CCUG 45161 / LMG 19568 / NCTC 13146 / CH001A)</name>
    <dbReference type="NCBI Taxonomy" id="360107"/>
    <lineage>
        <taxon>Bacteria</taxon>
        <taxon>Pseudomonadati</taxon>
        <taxon>Campylobacterota</taxon>
        <taxon>Epsilonproteobacteria</taxon>
        <taxon>Campylobacterales</taxon>
        <taxon>Campylobacteraceae</taxon>
        <taxon>Campylobacter</taxon>
    </lineage>
</organism>
<dbReference type="GO" id="GO:0008233">
    <property type="term" value="F:peptidase activity"/>
    <property type="evidence" value="ECO:0007669"/>
    <property type="project" value="UniProtKB-KW"/>
</dbReference>
<keyword evidence="7" id="KW-0378">Hydrolase</keyword>
<dbReference type="InterPro" id="IPR027417">
    <property type="entry name" value="P-loop_NTPase"/>
</dbReference>
<dbReference type="InterPro" id="IPR003593">
    <property type="entry name" value="AAA+_ATPase"/>
</dbReference>
<dbReference type="RefSeq" id="WP_012108969.1">
    <property type="nucleotide sequence ID" value="NC_009714.1"/>
</dbReference>
<dbReference type="Pfam" id="PF07724">
    <property type="entry name" value="AAA_2"/>
    <property type="match status" value="1"/>
</dbReference>
<keyword evidence="2" id="KW-0547">Nucleotide-binding</keyword>
<feature type="domain" description="AAA+ ATPase" evidence="5">
    <location>
        <begin position="201"/>
        <end position="344"/>
    </location>
</feature>
<dbReference type="STRING" id="360107.CHAB381_1114"/>
<evidence type="ECO:0000259" key="6">
    <source>
        <dbReference type="SMART" id="SM01086"/>
    </source>
</evidence>
<dbReference type="CDD" id="cd00009">
    <property type="entry name" value="AAA"/>
    <property type="match status" value="1"/>
</dbReference>
<dbReference type="InterPro" id="IPR001270">
    <property type="entry name" value="ClpA/B"/>
</dbReference>
<dbReference type="GO" id="GO:0006508">
    <property type="term" value="P:proteolysis"/>
    <property type="evidence" value="ECO:0007669"/>
    <property type="project" value="UniProtKB-KW"/>
</dbReference>
<dbReference type="PRINTS" id="PR00300">
    <property type="entry name" value="CLPPROTEASEA"/>
</dbReference>
<proteinExistence type="predicted"/>
<dbReference type="InterPro" id="IPR019489">
    <property type="entry name" value="Clp_ATPase_C"/>
</dbReference>
<keyword evidence="7" id="KW-0645">Protease</keyword>
<dbReference type="KEGG" id="cha:CHAB381_1114"/>
<dbReference type="AlphaFoldDB" id="A7I2C9"/>
<dbReference type="Pfam" id="PF00004">
    <property type="entry name" value="AAA"/>
    <property type="match status" value="1"/>
</dbReference>
<dbReference type="GO" id="GO:0005737">
    <property type="term" value="C:cytoplasm"/>
    <property type="evidence" value="ECO:0007669"/>
    <property type="project" value="TreeGrafter"/>
</dbReference>
<keyword evidence="4" id="KW-0143">Chaperone</keyword>
<gene>
    <name evidence="7" type="ordered locus">CHAB381_1114</name>
</gene>
<reference evidence="8" key="1">
    <citation type="submission" date="2007-07" db="EMBL/GenBank/DDBJ databases">
        <title>Complete genome sequence of Campylobacter hominis ATCC BAA-381, a commensal isolated from the human gastrointestinal tract.</title>
        <authorList>
            <person name="Fouts D.E."/>
            <person name="Mongodin E.F."/>
            <person name="Puiu D."/>
            <person name="Sebastian Y."/>
            <person name="Miller W.G."/>
            <person name="Mandrell R.E."/>
            <person name="Nelson K.E."/>
        </authorList>
    </citation>
    <scope>NUCLEOTIDE SEQUENCE [LARGE SCALE GENOMIC DNA]</scope>
    <source>
        <strain evidence="8">ATCC BAA-381 / LMG 19568 / NCTC 13146 / CH001A</strain>
    </source>
</reference>
<dbReference type="SMART" id="SM01086">
    <property type="entry name" value="ClpB_D2-small"/>
    <property type="match status" value="1"/>
</dbReference>
<keyword evidence="8" id="KW-1185">Reference proteome</keyword>
<dbReference type="Proteomes" id="UP000002407">
    <property type="component" value="Chromosome"/>
</dbReference>
<dbReference type="GO" id="GO:0034605">
    <property type="term" value="P:cellular response to heat"/>
    <property type="evidence" value="ECO:0007669"/>
    <property type="project" value="TreeGrafter"/>
</dbReference>
<dbReference type="GO" id="GO:0005524">
    <property type="term" value="F:ATP binding"/>
    <property type="evidence" value="ECO:0007669"/>
    <property type="project" value="UniProtKB-KW"/>
</dbReference>
<dbReference type="eggNOG" id="COG0542">
    <property type="taxonomic scope" value="Bacteria"/>
</dbReference>
<name>A7I2C9_CAMHC</name>
<dbReference type="GO" id="GO:0016887">
    <property type="term" value="F:ATP hydrolysis activity"/>
    <property type="evidence" value="ECO:0007669"/>
    <property type="project" value="InterPro"/>
</dbReference>
<evidence type="ECO:0000256" key="1">
    <source>
        <dbReference type="ARBA" id="ARBA00017574"/>
    </source>
</evidence>